<proteinExistence type="inferred from homology"/>
<evidence type="ECO:0000256" key="7">
    <source>
        <dbReference type="SAM" id="SignalP"/>
    </source>
</evidence>
<feature type="signal peptide" evidence="7">
    <location>
        <begin position="1"/>
        <end position="20"/>
    </location>
</feature>
<evidence type="ECO:0000256" key="6">
    <source>
        <dbReference type="ARBA" id="ARBA00037986"/>
    </source>
</evidence>
<gene>
    <name evidence="8" type="ORF">FHS09_003365</name>
</gene>
<feature type="chain" id="PRO_5031499568" evidence="7">
    <location>
        <begin position="21"/>
        <end position="730"/>
    </location>
</feature>
<comment type="similarity">
    <text evidence="6">Belongs to the glycosyl hydrolase 74 family.</text>
</comment>
<dbReference type="PANTHER" id="PTHR43739:SF2">
    <property type="entry name" value="OLIGOXYLOGLUCAN-REDUCING END-SPECIFIC XYLOGLUCANASE-RELATED"/>
    <property type="match status" value="1"/>
</dbReference>
<protein>
    <submittedName>
        <fullName evidence="8">Uncharacterized protein</fullName>
    </submittedName>
</protein>
<name>A0A7W4ZAF6_9GAMM</name>
<dbReference type="AlphaFoldDB" id="A0A7W4ZAF6"/>
<keyword evidence="3" id="KW-0119">Carbohydrate metabolism</keyword>
<dbReference type="RefSeq" id="WP_183461877.1">
    <property type="nucleotide sequence ID" value="NZ_JACHWZ010000017.1"/>
</dbReference>
<evidence type="ECO:0000256" key="4">
    <source>
        <dbReference type="ARBA" id="ARBA00023295"/>
    </source>
</evidence>
<evidence type="ECO:0000256" key="3">
    <source>
        <dbReference type="ARBA" id="ARBA00023277"/>
    </source>
</evidence>
<dbReference type="InterPro" id="IPR015943">
    <property type="entry name" value="WD40/YVTN_repeat-like_dom_sf"/>
</dbReference>
<evidence type="ECO:0000256" key="5">
    <source>
        <dbReference type="ARBA" id="ARBA00023326"/>
    </source>
</evidence>
<evidence type="ECO:0000256" key="1">
    <source>
        <dbReference type="ARBA" id="ARBA00022729"/>
    </source>
</evidence>
<dbReference type="CDD" id="cd15482">
    <property type="entry name" value="Sialidase_non-viral"/>
    <property type="match status" value="2"/>
</dbReference>
<sequence>MFKRLLASILLIISANGAIAGDGYQWRNITVGAGGFAPNIIFSPAEEGLAYLRTDMGGAYRWNKKLQRWIPLQDQMAESSYFGIESIAADPKDPEVVHVAAGMYKRNPAAMLRSFDRGEHWEIVPVPFRMGGNEDGRGLGERLAIDPDNTDSLYFGSRHDGLWHSRDRGASWHKVKSFPHPGLGLPEERRTTNAGISFVVFAGESVFAGVADRQSAGLYRSDDDGKSWQKISGGPALLPVKAAVGGNNLYIAYSDNIGPNGIKAGAVYKLDIRYGRWTDITPLPKRAEGGFMGISTSRQDPDIVAVSTINRWRPRDTIYLSHDGGRHWRELESHSTRDVSNTPYLYWGNEDSDFGWWIAGLAINPFDEREIVYTTGATVYRTQNAAADKLLWRPWVAGVEQTAVITLTSLPAGPELLSGFGDISGFVHEDFDRSPQRMLTDPLFANTNTIHYAAQAPNILVRSGTPPHRAPKGPGTTPVPTLAWSEDYGKNWKPLTVPPLKFGDTTKRYDQTGDNAITVSADGSTFMFMAPVPQVSRDRGRHWTPVEGLPLQARPVADRVNAKVFYALDFANSEIFVSRDGGATFNPQNTRGLPEGIRMDEPTNREQAWPLLAAPDREGTLWLVSQRGLYHSTDGGRNFKIVKSGITVELMDFGRPAPGKNAPALFAIGSRDGLRAIWRSDDSGRHWLRINGERHEYGRRFRTIAGDPRHFGRVYVATDGRGIVMGEPAR</sequence>
<dbReference type="Proteomes" id="UP000535937">
    <property type="component" value="Unassembled WGS sequence"/>
</dbReference>
<dbReference type="GO" id="GO:0000272">
    <property type="term" value="P:polysaccharide catabolic process"/>
    <property type="evidence" value="ECO:0007669"/>
    <property type="project" value="UniProtKB-KW"/>
</dbReference>
<evidence type="ECO:0000256" key="2">
    <source>
        <dbReference type="ARBA" id="ARBA00022801"/>
    </source>
</evidence>
<dbReference type="Gene3D" id="2.130.10.10">
    <property type="entry name" value="YVTN repeat-like/Quinoprotein amine dehydrogenase"/>
    <property type="match status" value="2"/>
</dbReference>
<evidence type="ECO:0000313" key="9">
    <source>
        <dbReference type="Proteomes" id="UP000535937"/>
    </source>
</evidence>
<dbReference type="SUPFAM" id="SSF110296">
    <property type="entry name" value="Oligoxyloglucan reducing end-specific cellobiohydrolase"/>
    <property type="match status" value="2"/>
</dbReference>
<keyword evidence="2" id="KW-0378">Hydrolase</keyword>
<dbReference type="EMBL" id="JACHWZ010000017">
    <property type="protein sequence ID" value="MBB3062516.1"/>
    <property type="molecule type" value="Genomic_DNA"/>
</dbReference>
<accession>A0A7W4ZAF6</accession>
<keyword evidence="1 7" id="KW-0732">Signal</keyword>
<dbReference type="PANTHER" id="PTHR43739">
    <property type="entry name" value="XYLOGLUCANASE (EUROFUNG)"/>
    <property type="match status" value="1"/>
</dbReference>
<dbReference type="InterPro" id="IPR052025">
    <property type="entry name" value="Xyloglucanase_GH74"/>
</dbReference>
<keyword evidence="9" id="KW-1185">Reference proteome</keyword>
<comment type="caution">
    <text evidence="8">The sequence shown here is derived from an EMBL/GenBank/DDBJ whole genome shotgun (WGS) entry which is preliminary data.</text>
</comment>
<dbReference type="GO" id="GO:0016798">
    <property type="term" value="F:hydrolase activity, acting on glycosyl bonds"/>
    <property type="evidence" value="ECO:0007669"/>
    <property type="project" value="UniProtKB-KW"/>
</dbReference>
<dbReference type="GO" id="GO:0010411">
    <property type="term" value="P:xyloglucan metabolic process"/>
    <property type="evidence" value="ECO:0007669"/>
    <property type="project" value="TreeGrafter"/>
</dbReference>
<keyword evidence="4" id="KW-0326">Glycosidase</keyword>
<keyword evidence="5" id="KW-0624">Polysaccharide degradation</keyword>
<evidence type="ECO:0000313" key="8">
    <source>
        <dbReference type="EMBL" id="MBB3062516.1"/>
    </source>
</evidence>
<reference evidence="8 9" key="1">
    <citation type="submission" date="2020-08" db="EMBL/GenBank/DDBJ databases">
        <title>Genomic Encyclopedia of Type Strains, Phase III (KMG-III): the genomes of soil and plant-associated and newly described type strains.</title>
        <authorList>
            <person name="Whitman W."/>
        </authorList>
    </citation>
    <scope>NUCLEOTIDE SEQUENCE [LARGE SCALE GENOMIC DNA]</scope>
    <source>
        <strain evidence="8 9">CECT 8799</strain>
    </source>
</reference>
<organism evidence="8 9">
    <name type="scientific">Microbulbifer rhizosphaerae</name>
    <dbReference type="NCBI Taxonomy" id="1562603"/>
    <lineage>
        <taxon>Bacteria</taxon>
        <taxon>Pseudomonadati</taxon>
        <taxon>Pseudomonadota</taxon>
        <taxon>Gammaproteobacteria</taxon>
        <taxon>Cellvibrionales</taxon>
        <taxon>Microbulbiferaceae</taxon>
        <taxon>Microbulbifer</taxon>
    </lineage>
</organism>